<dbReference type="GO" id="GO:0016872">
    <property type="term" value="F:intramolecular lyase activity"/>
    <property type="evidence" value="ECO:0007669"/>
    <property type="project" value="InterPro"/>
</dbReference>
<sequence length="139" mass="15044">MERGEYLVVMGLCLLITLPLELLLGARVWRRPRRLLVAMVPLVVAYSIWDIAMIAGGSWSYSDEKLTGILLPFEMPLEELVFFVVVPICGLLTLEAVGNVLTALGRLRAGEPVGRVLRDLPHGGGPRPAPAASTGEKVA</sequence>
<evidence type="ECO:0000256" key="8">
    <source>
        <dbReference type="SAM" id="MobiDB-lite"/>
    </source>
</evidence>
<accession>A0A6J6VDS6</accession>
<evidence type="ECO:0000256" key="1">
    <source>
        <dbReference type="ARBA" id="ARBA00004141"/>
    </source>
</evidence>
<evidence type="ECO:0000256" key="3">
    <source>
        <dbReference type="ARBA" id="ARBA00022692"/>
    </source>
</evidence>
<dbReference type="GO" id="GO:0016117">
    <property type="term" value="P:carotenoid biosynthetic process"/>
    <property type="evidence" value="ECO:0007669"/>
    <property type="project" value="UniProtKB-KW"/>
</dbReference>
<evidence type="ECO:0000313" key="11">
    <source>
        <dbReference type="EMBL" id="CAB4770482.1"/>
    </source>
</evidence>
<name>A0A6J6VDS6_9ZZZZ</name>
<reference evidence="11" key="1">
    <citation type="submission" date="2020-05" db="EMBL/GenBank/DDBJ databases">
        <authorList>
            <person name="Chiriac C."/>
            <person name="Salcher M."/>
            <person name="Ghai R."/>
            <person name="Kavagutti S V."/>
        </authorList>
    </citation>
    <scope>NUCLEOTIDE SEQUENCE</scope>
</reference>
<dbReference type="GO" id="GO:0016020">
    <property type="term" value="C:membrane"/>
    <property type="evidence" value="ECO:0007669"/>
    <property type="project" value="UniProtKB-SubCell"/>
</dbReference>
<keyword evidence="3 9" id="KW-0812">Transmembrane</keyword>
<protein>
    <submittedName>
        <fullName evidence="11">Unannotated protein</fullName>
    </submittedName>
</protein>
<feature type="transmembrane region" description="Helical" evidence="9">
    <location>
        <begin position="6"/>
        <end position="24"/>
    </location>
</feature>
<evidence type="ECO:0000259" key="10">
    <source>
        <dbReference type="Pfam" id="PF18916"/>
    </source>
</evidence>
<dbReference type="Pfam" id="PF18916">
    <property type="entry name" value="Lycopene_cyc"/>
    <property type="match status" value="1"/>
</dbReference>
<evidence type="ECO:0000256" key="6">
    <source>
        <dbReference type="ARBA" id="ARBA00023136"/>
    </source>
</evidence>
<proteinExistence type="predicted"/>
<dbReference type="GO" id="GO:0016120">
    <property type="term" value="P:carotene biosynthetic process"/>
    <property type="evidence" value="ECO:0007669"/>
    <property type="project" value="UniProtKB-ARBA"/>
</dbReference>
<dbReference type="NCBIfam" id="TIGR03462">
    <property type="entry name" value="CarR_dom_SF"/>
    <property type="match status" value="1"/>
</dbReference>
<comment type="pathway">
    <text evidence="2">Carotenoid biosynthesis.</text>
</comment>
<keyword evidence="5 9" id="KW-1133">Transmembrane helix</keyword>
<evidence type="ECO:0000256" key="5">
    <source>
        <dbReference type="ARBA" id="ARBA00022989"/>
    </source>
</evidence>
<feature type="transmembrane region" description="Helical" evidence="9">
    <location>
        <begin position="36"/>
        <end position="60"/>
    </location>
</feature>
<keyword evidence="6 9" id="KW-0472">Membrane</keyword>
<keyword evidence="4" id="KW-0125">Carotenoid biosynthesis</keyword>
<keyword evidence="7" id="KW-0413">Isomerase</keyword>
<dbReference type="GO" id="GO:0045436">
    <property type="term" value="F:lycopene beta cyclase activity"/>
    <property type="evidence" value="ECO:0007669"/>
    <property type="project" value="UniProtKB-ARBA"/>
</dbReference>
<dbReference type="AlphaFoldDB" id="A0A6J6VDS6"/>
<evidence type="ECO:0000256" key="9">
    <source>
        <dbReference type="SAM" id="Phobius"/>
    </source>
</evidence>
<evidence type="ECO:0000256" key="4">
    <source>
        <dbReference type="ARBA" id="ARBA00022746"/>
    </source>
</evidence>
<dbReference type="InterPro" id="IPR017825">
    <property type="entry name" value="Lycopene_cyclase_dom"/>
</dbReference>
<feature type="domain" description="Lycopene cyclase" evidence="10">
    <location>
        <begin position="12"/>
        <end position="95"/>
    </location>
</feature>
<dbReference type="EMBL" id="CAEZYQ010000047">
    <property type="protein sequence ID" value="CAB4770482.1"/>
    <property type="molecule type" value="Genomic_DNA"/>
</dbReference>
<comment type="subcellular location">
    <subcellularLocation>
        <location evidence="1">Membrane</location>
        <topology evidence="1">Multi-pass membrane protein</topology>
    </subcellularLocation>
</comment>
<gene>
    <name evidence="11" type="ORF">UFOPK2761_03361</name>
</gene>
<organism evidence="11">
    <name type="scientific">freshwater metagenome</name>
    <dbReference type="NCBI Taxonomy" id="449393"/>
    <lineage>
        <taxon>unclassified sequences</taxon>
        <taxon>metagenomes</taxon>
        <taxon>ecological metagenomes</taxon>
    </lineage>
</organism>
<evidence type="ECO:0000256" key="7">
    <source>
        <dbReference type="ARBA" id="ARBA00023235"/>
    </source>
</evidence>
<evidence type="ECO:0000256" key="2">
    <source>
        <dbReference type="ARBA" id="ARBA00004829"/>
    </source>
</evidence>
<feature type="region of interest" description="Disordered" evidence="8">
    <location>
        <begin position="118"/>
        <end position="139"/>
    </location>
</feature>
<feature type="transmembrane region" description="Helical" evidence="9">
    <location>
        <begin position="80"/>
        <end position="101"/>
    </location>
</feature>